<feature type="transmembrane region" description="Helical" evidence="1">
    <location>
        <begin position="12"/>
        <end position="31"/>
    </location>
</feature>
<reference evidence="2 3" key="1">
    <citation type="submission" date="2017-01" db="EMBL/GenBank/DDBJ databases">
        <authorList>
            <person name="Mah S.A."/>
            <person name="Swanson W.J."/>
            <person name="Moy G.W."/>
            <person name="Vacquier V.D."/>
        </authorList>
    </citation>
    <scope>NUCLEOTIDE SEQUENCE [LARGE SCALE GENOMIC DNA]</scope>
    <source>
        <strain evidence="2 3">DSM 29590</strain>
    </source>
</reference>
<evidence type="ECO:0000256" key="1">
    <source>
        <dbReference type="SAM" id="Phobius"/>
    </source>
</evidence>
<protein>
    <submittedName>
        <fullName evidence="2">Uncharacterized protein</fullName>
    </submittedName>
</protein>
<organism evidence="2 3">
    <name type="scientific">Roseovarius nanhaiticus</name>
    <dbReference type="NCBI Taxonomy" id="573024"/>
    <lineage>
        <taxon>Bacteria</taxon>
        <taxon>Pseudomonadati</taxon>
        <taxon>Pseudomonadota</taxon>
        <taxon>Alphaproteobacteria</taxon>
        <taxon>Rhodobacterales</taxon>
        <taxon>Roseobacteraceae</taxon>
        <taxon>Roseovarius</taxon>
    </lineage>
</organism>
<name>A0A1N7GZE6_9RHOB</name>
<dbReference type="EMBL" id="FTNV01000002">
    <property type="protein sequence ID" value="SIS17959.1"/>
    <property type="molecule type" value="Genomic_DNA"/>
</dbReference>
<dbReference type="STRING" id="573024.SAMN05216208_3046"/>
<sequence length="99" mass="10515">MRDEFEGQKAAIRIVAHAAGVWIALLALYQLATIFRFNILAAYTIPIALLLPLIFAPKVARACQARLGPGATDIAAMVLMAAPAALWPRSSSRLASSPA</sequence>
<accession>A0A1N7GZE6</accession>
<keyword evidence="1" id="KW-0812">Transmembrane</keyword>
<gene>
    <name evidence="2" type="ORF">SAMN05421666_2273</name>
</gene>
<dbReference type="Proteomes" id="UP000186019">
    <property type="component" value="Unassembled WGS sequence"/>
</dbReference>
<dbReference type="RefSeq" id="WP_139329169.1">
    <property type="nucleotide sequence ID" value="NZ_FOAC01000003.1"/>
</dbReference>
<keyword evidence="1" id="KW-0472">Membrane</keyword>
<evidence type="ECO:0000313" key="2">
    <source>
        <dbReference type="EMBL" id="SIS17959.1"/>
    </source>
</evidence>
<proteinExistence type="predicted"/>
<dbReference type="AlphaFoldDB" id="A0A1N7GZE6"/>
<keyword evidence="3" id="KW-1185">Reference proteome</keyword>
<evidence type="ECO:0000313" key="3">
    <source>
        <dbReference type="Proteomes" id="UP000186019"/>
    </source>
</evidence>
<feature type="transmembrane region" description="Helical" evidence="1">
    <location>
        <begin position="37"/>
        <end position="55"/>
    </location>
</feature>
<keyword evidence="1" id="KW-1133">Transmembrane helix</keyword>